<proteinExistence type="predicted"/>
<dbReference type="Pfam" id="PF18818">
    <property type="entry name" value="MPTase-PolyVal"/>
    <property type="match status" value="1"/>
</dbReference>
<evidence type="ECO:0000313" key="2">
    <source>
        <dbReference type="Proteomes" id="UP000551709"/>
    </source>
</evidence>
<gene>
    <name evidence="1" type="ORF">HAP41_0000007140</name>
</gene>
<reference evidence="1" key="1">
    <citation type="journal article" date="2017" name="Syst. Appl. Microbiol.">
        <title>Soybeans inoculated with root zone soils of Canadian native legumes harbour diverse and novel Bradyrhizobium spp. that possess agricultural potential.</title>
        <authorList>
            <person name="Bromfield E.S.P."/>
            <person name="Cloutier S."/>
            <person name="Tambong J.T."/>
            <person name="Tran Thi T.V."/>
        </authorList>
    </citation>
    <scope>NUCLEOTIDE SEQUENCE</scope>
    <source>
        <strain evidence="1">1S5</strain>
    </source>
</reference>
<dbReference type="AlphaFoldDB" id="A0A8T5VQT1"/>
<dbReference type="RefSeq" id="WP_166104014.1">
    <property type="nucleotide sequence ID" value="NZ_CP096255.1"/>
</dbReference>
<sequence>MEKLVAELGGAFLSADFNLTPEVREVHAAYIGSWIKISKNVKRGLCTTCSYAQKAAEYLRSLQPICGEAPAASPQDRGLQLVG</sequence>
<reference evidence="1" key="2">
    <citation type="submission" date="2022-04" db="EMBL/GenBank/DDBJ databases">
        <authorList>
            <person name="Bromfield E.S.P."/>
            <person name="Cloutier S."/>
        </authorList>
    </citation>
    <scope>NUCLEOTIDE SEQUENCE</scope>
    <source>
        <strain evidence="1">1S5</strain>
    </source>
</reference>
<name>A0A8T5VQT1_9BRAD</name>
<dbReference type="Proteomes" id="UP000551709">
    <property type="component" value="Chromosome"/>
</dbReference>
<evidence type="ECO:0000313" key="1">
    <source>
        <dbReference type="EMBL" id="UPT88796.1"/>
    </source>
</evidence>
<dbReference type="InterPro" id="IPR041459">
    <property type="entry name" value="MPTase-PolyVal"/>
</dbReference>
<dbReference type="EMBL" id="CP096255">
    <property type="protein sequence ID" value="UPT88796.1"/>
    <property type="molecule type" value="Genomic_DNA"/>
</dbReference>
<accession>A0A8T5VQT1</accession>
<organism evidence="1 2">
    <name type="scientific">Bradyrhizobium barranii subsp. apii</name>
    <dbReference type="NCBI Taxonomy" id="2819348"/>
    <lineage>
        <taxon>Bacteria</taxon>
        <taxon>Pseudomonadati</taxon>
        <taxon>Pseudomonadota</taxon>
        <taxon>Alphaproteobacteria</taxon>
        <taxon>Hyphomicrobiales</taxon>
        <taxon>Nitrobacteraceae</taxon>
        <taxon>Bradyrhizobium</taxon>
        <taxon>Bradyrhizobium barranii</taxon>
    </lineage>
</organism>
<protein>
    <submittedName>
        <fullName evidence="1">Zincin-like metallopeptidase domain-containing protein</fullName>
    </submittedName>
</protein>